<dbReference type="CDD" id="cd17330">
    <property type="entry name" value="MFS_SLC46_TetA_like"/>
    <property type="match status" value="1"/>
</dbReference>
<dbReference type="GO" id="GO:0016020">
    <property type="term" value="C:membrane"/>
    <property type="evidence" value="ECO:0007669"/>
    <property type="project" value="UniProtKB-SubCell"/>
</dbReference>
<name>B8M686_TALSN</name>
<feature type="transmembrane region" description="Helical" evidence="7">
    <location>
        <begin position="420"/>
        <end position="439"/>
    </location>
</feature>
<evidence type="ECO:0000313" key="9">
    <source>
        <dbReference type="EMBL" id="EED19261.1"/>
    </source>
</evidence>
<feature type="transmembrane region" description="Helical" evidence="7">
    <location>
        <begin position="526"/>
        <end position="546"/>
    </location>
</feature>
<dbReference type="EMBL" id="EQ962654">
    <property type="protein sequence ID" value="EED19261.1"/>
    <property type="molecule type" value="Genomic_DNA"/>
</dbReference>
<keyword evidence="10" id="KW-1185">Reference proteome</keyword>
<dbReference type="PRINTS" id="PR01035">
    <property type="entry name" value="TCRTETA"/>
</dbReference>
<feature type="region of interest" description="Disordered" evidence="6">
    <location>
        <begin position="1"/>
        <end position="61"/>
    </location>
</feature>
<dbReference type="GeneID" id="8107989"/>
<organism evidence="9 10">
    <name type="scientific">Talaromyces stipitatus (strain ATCC 10500 / CBS 375.48 / QM 6759 / NRRL 1006)</name>
    <name type="common">Penicillium stipitatum</name>
    <dbReference type="NCBI Taxonomy" id="441959"/>
    <lineage>
        <taxon>Eukaryota</taxon>
        <taxon>Fungi</taxon>
        <taxon>Dikarya</taxon>
        <taxon>Ascomycota</taxon>
        <taxon>Pezizomycotina</taxon>
        <taxon>Eurotiomycetes</taxon>
        <taxon>Eurotiomycetidae</taxon>
        <taxon>Eurotiales</taxon>
        <taxon>Trichocomaceae</taxon>
        <taxon>Talaromyces</taxon>
        <taxon>Talaromyces sect. Talaromyces</taxon>
    </lineage>
</organism>
<evidence type="ECO:0000256" key="2">
    <source>
        <dbReference type="ARBA" id="ARBA00022448"/>
    </source>
</evidence>
<dbReference type="Proteomes" id="UP000001745">
    <property type="component" value="Unassembled WGS sequence"/>
</dbReference>
<evidence type="ECO:0000256" key="1">
    <source>
        <dbReference type="ARBA" id="ARBA00004141"/>
    </source>
</evidence>
<dbReference type="OrthoDB" id="10262656at2759"/>
<sequence>MVSSESQAITRRPSTQHYQTFSTPPPKSRGRPPSHDSDRSHSFGSPQSNGDDDQSTTGQNKLPKKQMAVLAMIALAEQTALNSISPYLPDMTSRFPEVHGENVGVYVGLIASAFALAQFITNYYWGWLSDRVGRKPVILLGTACTAVCFVLFGFCTTLWQAILVQALMGILNGNAGLVSTCLGEITNRSNQSRAFTYLPVLYGIGGITGPLLGGSLVLKTNPLKKGEPNPYPYVLPNVISASILIIDFILVICLLEESLEDAENLPTITDRFKQLFSWVWEFTTSHRPTYLRVRSGPVYHHLGTRHGRSFSDLTHDETDLDSASETAEEDDHPPELTREEIFNRDTILLLLTYLIFALVNVSFNSLYPIFAQAPEPAGRELSPQEIGLSLGFSGVVTIIFQICVFGKLRDKMGNKWSYRAGLLGFVIAFLLMPLIGYKGSDKNGRLSKNSALLAVELCFVLLVKTVAAVGGLTSALLLVTNSAPNHSVLGALNGLAQTLSAAGRAVGPFLSGGLFSLAQKLQKSEMLAFGVFAAVAFVGFVLSFGIRSSALEAAGWSSDEDDLDKSDDEIEHGA</sequence>
<feature type="transmembrane region" description="Helical" evidence="7">
    <location>
        <begin position="347"/>
        <end position="366"/>
    </location>
</feature>
<feature type="transmembrane region" description="Helical" evidence="7">
    <location>
        <begin position="451"/>
        <end position="479"/>
    </location>
</feature>
<feature type="transmembrane region" description="Helical" evidence="7">
    <location>
        <begin position="137"/>
        <end position="154"/>
    </location>
</feature>
<keyword evidence="3 7" id="KW-0812">Transmembrane</keyword>
<evidence type="ECO:0000256" key="4">
    <source>
        <dbReference type="ARBA" id="ARBA00022989"/>
    </source>
</evidence>
<dbReference type="InterPro" id="IPR011701">
    <property type="entry name" value="MFS"/>
</dbReference>
<keyword evidence="4 7" id="KW-1133">Transmembrane helix</keyword>
<feature type="transmembrane region" description="Helical" evidence="7">
    <location>
        <begin position="105"/>
        <end position="125"/>
    </location>
</feature>
<dbReference type="InterPro" id="IPR001958">
    <property type="entry name" value="Tet-R_TetA/multi-R_MdtG-like"/>
</dbReference>
<feature type="compositionally biased region" description="Polar residues" evidence="6">
    <location>
        <begin position="1"/>
        <end position="22"/>
    </location>
</feature>
<dbReference type="HOGENOM" id="CLU_001265_54_6_1"/>
<feature type="domain" description="Major facilitator superfamily (MFS) profile" evidence="8">
    <location>
        <begin position="66"/>
        <end position="551"/>
    </location>
</feature>
<dbReference type="AlphaFoldDB" id="B8M686"/>
<dbReference type="PROSITE" id="PS50850">
    <property type="entry name" value="MFS"/>
    <property type="match status" value="1"/>
</dbReference>
<evidence type="ECO:0000256" key="7">
    <source>
        <dbReference type="SAM" id="Phobius"/>
    </source>
</evidence>
<dbReference type="InterPro" id="IPR020846">
    <property type="entry name" value="MFS_dom"/>
</dbReference>
<dbReference type="SUPFAM" id="SSF103473">
    <property type="entry name" value="MFS general substrate transporter"/>
    <property type="match status" value="1"/>
</dbReference>
<dbReference type="PhylomeDB" id="B8M686"/>
<gene>
    <name evidence="9" type="ORF">TSTA_025770</name>
</gene>
<proteinExistence type="predicted"/>
<dbReference type="PANTHER" id="PTHR23504:SF39">
    <property type="entry name" value="TRANSPORTER, PUTATIVE (AFU_ORTHOLOGUE AFUA_6G03860)-RELATED"/>
    <property type="match status" value="1"/>
</dbReference>
<dbReference type="InterPro" id="IPR036259">
    <property type="entry name" value="MFS_trans_sf"/>
</dbReference>
<keyword evidence="2" id="KW-0813">Transport</keyword>
<dbReference type="Gene3D" id="1.20.1250.20">
    <property type="entry name" value="MFS general substrate transporter like domains"/>
    <property type="match status" value="1"/>
</dbReference>
<dbReference type="InParanoid" id="B8M686"/>
<dbReference type="eggNOG" id="KOG2615">
    <property type="taxonomic scope" value="Eukaryota"/>
</dbReference>
<feature type="transmembrane region" description="Helical" evidence="7">
    <location>
        <begin position="194"/>
        <end position="213"/>
    </location>
</feature>
<dbReference type="RefSeq" id="XP_002479695.1">
    <property type="nucleotide sequence ID" value="XM_002479650.1"/>
</dbReference>
<feature type="transmembrane region" description="Helical" evidence="7">
    <location>
        <begin position="67"/>
        <end position="85"/>
    </location>
</feature>
<evidence type="ECO:0000256" key="5">
    <source>
        <dbReference type="ARBA" id="ARBA00023136"/>
    </source>
</evidence>
<feature type="compositionally biased region" description="Acidic residues" evidence="6">
    <location>
        <begin position="318"/>
        <end position="332"/>
    </location>
</feature>
<evidence type="ECO:0000256" key="6">
    <source>
        <dbReference type="SAM" id="MobiDB-lite"/>
    </source>
</evidence>
<feature type="transmembrane region" description="Helical" evidence="7">
    <location>
        <begin position="386"/>
        <end position="408"/>
    </location>
</feature>
<dbReference type="OMA" id="FTWLWQF"/>
<dbReference type="PANTHER" id="PTHR23504">
    <property type="entry name" value="MAJOR FACILITATOR SUPERFAMILY DOMAIN-CONTAINING PROTEIN 10"/>
    <property type="match status" value="1"/>
</dbReference>
<dbReference type="Pfam" id="PF07690">
    <property type="entry name" value="MFS_1"/>
    <property type="match status" value="1"/>
</dbReference>
<feature type="transmembrane region" description="Helical" evidence="7">
    <location>
        <begin position="233"/>
        <end position="255"/>
    </location>
</feature>
<evidence type="ECO:0000313" key="10">
    <source>
        <dbReference type="Proteomes" id="UP000001745"/>
    </source>
</evidence>
<feature type="transmembrane region" description="Helical" evidence="7">
    <location>
        <begin position="160"/>
        <end position="182"/>
    </location>
</feature>
<evidence type="ECO:0000259" key="8">
    <source>
        <dbReference type="PROSITE" id="PS50850"/>
    </source>
</evidence>
<evidence type="ECO:0000256" key="3">
    <source>
        <dbReference type="ARBA" id="ARBA00022692"/>
    </source>
</evidence>
<dbReference type="VEuPathDB" id="FungiDB:TSTA_025770"/>
<feature type="compositionally biased region" description="Polar residues" evidence="6">
    <location>
        <begin position="42"/>
        <end position="60"/>
    </location>
</feature>
<reference evidence="10" key="1">
    <citation type="journal article" date="2015" name="Genome Announc.">
        <title>Genome sequence of the AIDS-associated pathogen Penicillium marneffei (ATCC18224) and its near taxonomic relative Talaromyces stipitatus (ATCC10500).</title>
        <authorList>
            <person name="Nierman W.C."/>
            <person name="Fedorova-Abrams N.D."/>
            <person name="Andrianopoulos A."/>
        </authorList>
    </citation>
    <scope>NUCLEOTIDE SEQUENCE [LARGE SCALE GENOMIC DNA]</scope>
    <source>
        <strain evidence="10">ATCC 10500 / CBS 375.48 / QM 6759 / NRRL 1006</strain>
    </source>
</reference>
<accession>B8M686</accession>
<comment type="subcellular location">
    <subcellularLocation>
        <location evidence="1">Membrane</location>
        <topology evidence="1">Multi-pass membrane protein</topology>
    </subcellularLocation>
</comment>
<dbReference type="GO" id="GO:0022857">
    <property type="term" value="F:transmembrane transporter activity"/>
    <property type="evidence" value="ECO:0007669"/>
    <property type="project" value="InterPro"/>
</dbReference>
<protein>
    <submittedName>
        <fullName evidence="9">MFS transporter, putative</fullName>
    </submittedName>
</protein>
<feature type="region of interest" description="Disordered" evidence="6">
    <location>
        <begin position="310"/>
        <end position="336"/>
    </location>
</feature>
<keyword evidence="5 7" id="KW-0472">Membrane</keyword>